<evidence type="ECO:0000256" key="1">
    <source>
        <dbReference type="ARBA" id="ARBA00023125"/>
    </source>
</evidence>
<evidence type="ECO:0000313" key="5">
    <source>
        <dbReference type="Proteomes" id="UP000255367"/>
    </source>
</evidence>
<feature type="DNA-binding region" description="H-T-H motif" evidence="2">
    <location>
        <begin position="33"/>
        <end position="52"/>
    </location>
</feature>
<dbReference type="InterPro" id="IPR041483">
    <property type="entry name" value="TetR_C_34"/>
</dbReference>
<dbReference type="SUPFAM" id="SSF46689">
    <property type="entry name" value="Homeodomain-like"/>
    <property type="match status" value="1"/>
</dbReference>
<dbReference type="InterPro" id="IPR001647">
    <property type="entry name" value="HTH_TetR"/>
</dbReference>
<dbReference type="Proteomes" id="UP000255367">
    <property type="component" value="Unassembled WGS sequence"/>
</dbReference>
<dbReference type="PANTHER" id="PTHR43479:SF11">
    <property type="entry name" value="ACREF_ENVCD OPERON REPRESSOR-RELATED"/>
    <property type="match status" value="1"/>
</dbReference>
<dbReference type="Pfam" id="PF17929">
    <property type="entry name" value="TetR_C_34"/>
    <property type="match status" value="1"/>
</dbReference>
<evidence type="ECO:0000256" key="2">
    <source>
        <dbReference type="PROSITE-ProRule" id="PRU00335"/>
    </source>
</evidence>
<dbReference type="InterPro" id="IPR050624">
    <property type="entry name" value="HTH-type_Tx_Regulator"/>
</dbReference>
<feature type="domain" description="HTH tetR-type" evidence="3">
    <location>
        <begin position="10"/>
        <end position="70"/>
    </location>
</feature>
<dbReference type="InterPro" id="IPR009057">
    <property type="entry name" value="Homeodomain-like_sf"/>
</dbReference>
<dbReference type="AlphaFoldDB" id="A0A380NK66"/>
<evidence type="ECO:0000259" key="3">
    <source>
        <dbReference type="PROSITE" id="PS50977"/>
    </source>
</evidence>
<protein>
    <submittedName>
        <fullName evidence="4">Bacterial regulatory proteins, tetR family</fullName>
    </submittedName>
</protein>
<keyword evidence="5" id="KW-1185">Reference proteome</keyword>
<proteinExistence type="predicted"/>
<dbReference type="GO" id="GO:0003677">
    <property type="term" value="F:DNA binding"/>
    <property type="evidence" value="ECO:0007669"/>
    <property type="project" value="UniProtKB-UniRule"/>
</dbReference>
<sequence>MARSSNKIVSQRPEEIMDACEILYRTKSFNEVNLKDIGEITSISRSSIYNYFKTKEEIFLSLLTREYKVWVVELREINEQPSLLADTYVKKLAKSLSNHELLLRIQCTNLYEIEEHSRLEFLVAFKDVFKEAMICIDAGLAKFFPELTDEKRADFGYAFFPFIYGVYPYVNPSTKQKLAMDTANIHYRTISVEQIIYASIYPLLVGLLKT</sequence>
<name>A0A380NK66_9FIRM</name>
<accession>A0A380NK66</accession>
<evidence type="ECO:0000313" key="4">
    <source>
        <dbReference type="EMBL" id="SUP41755.1"/>
    </source>
</evidence>
<dbReference type="RefSeq" id="WP_115309890.1">
    <property type="nucleotide sequence ID" value="NZ_UHIO01000001.1"/>
</dbReference>
<keyword evidence="1 2" id="KW-0238">DNA-binding</keyword>
<dbReference type="Pfam" id="PF00440">
    <property type="entry name" value="TetR_N"/>
    <property type="match status" value="1"/>
</dbReference>
<gene>
    <name evidence="4" type="ORF">NCTC12020_00660</name>
</gene>
<dbReference type="EMBL" id="UHIO01000001">
    <property type="protein sequence ID" value="SUP41755.1"/>
    <property type="molecule type" value="Genomic_DNA"/>
</dbReference>
<dbReference type="PANTHER" id="PTHR43479">
    <property type="entry name" value="ACREF/ENVCD OPERON REPRESSOR-RELATED"/>
    <property type="match status" value="1"/>
</dbReference>
<dbReference type="OrthoDB" id="1634029at2"/>
<dbReference type="PROSITE" id="PS50977">
    <property type="entry name" value="HTH_TETR_2"/>
    <property type="match status" value="1"/>
</dbReference>
<organism evidence="4 5">
    <name type="scientific">Veillonella criceti</name>
    <dbReference type="NCBI Taxonomy" id="103891"/>
    <lineage>
        <taxon>Bacteria</taxon>
        <taxon>Bacillati</taxon>
        <taxon>Bacillota</taxon>
        <taxon>Negativicutes</taxon>
        <taxon>Veillonellales</taxon>
        <taxon>Veillonellaceae</taxon>
        <taxon>Veillonella</taxon>
    </lineage>
</organism>
<reference evidence="4 5" key="1">
    <citation type="submission" date="2018-06" db="EMBL/GenBank/DDBJ databases">
        <authorList>
            <consortium name="Pathogen Informatics"/>
            <person name="Doyle S."/>
        </authorList>
    </citation>
    <scope>NUCLEOTIDE SEQUENCE [LARGE SCALE GENOMIC DNA]</scope>
    <source>
        <strain evidence="4 5">NCTC12020</strain>
    </source>
</reference>
<dbReference type="Gene3D" id="1.10.357.10">
    <property type="entry name" value="Tetracycline Repressor, domain 2"/>
    <property type="match status" value="1"/>
</dbReference>